<comment type="cofactor">
    <cofactor evidence="7">
        <name>Zn(2+)</name>
        <dbReference type="ChEBI" id="CHEBI:29105"/>
    </cofactor>
    <text evidence="7">Binds 1 zinc ion per subunit.</text>
</comment>
<evidence type="ECO:0000256" key="6">
    <source>
        <dbReference type="ARBA" id="ARBA00023163"/>
    </source>
</evidence>
<evidence type="ECO:0000313" key="9">
    <source>
        <dbReference type="EMBL" id="RGC07269.1"/>
    </source>
</evidence>
<evidence type="ECO:0000256" key="4">
    <source>
        <dbReference type="ARBA" id="ARBA00023015"/>
    </source>
</evidence>
<evidence type="ECO:0000256" key="5">
    <source>
        <dbReference type="ARBA" id="ARBA00023125"/>
    </source>
</evidence>
<proteinExistence type="inferred from homology"/>
<keyword evidence="2" id="KW-0678">Repressor</keyword>
<keyword evidence="7" id="KW-0479">Metal-binding</keyword>
<dbReference type="Pfam" id="PF01475">
    <property type="entry name" value="FUR"/>
    <property type="match status" value="1"/>
</dbReference>
<keyword evidence="3 7" id="KW-0862">Zinc</keyword>
<dbReference type="InterPro" id="IPR043135">
    <property type="entry name" value="Fur_C"/>
</dbReference>
<dbReference type="GeneID" id="90659599"/>
<keyword evidence="4" id="KW-0805">Transcription regulation</keyword>
<dbReference type="SUPFAM" id="SSF46785">
    <property type="entry name" value="Winged helix' DNA-binding domain"/>
    <property type="match status" value="1"/>
</dbReference>
<feature type="binding site" evidence="7">
    <location>
        <position position="94"/>
    </location>
    <ligand>
        <name>Zn(2+)</name>
        <dbReference type="ChEBI" id="CHEBI:29105"/>
    </ligand>
</feature>
<keyword evidence="6" id="KW-0804">Transcription</keyword>
<dbReference type="KEGG" id="fpra:CG447_04430"/>
<dbReference type="GO" id="GO:1900376">
    <property type="term" value="P:regulation of secondary metabolite biosynthetic process"/>
    <property type="evidence" value="ECO:0007669"/>
    <property type="project" value="TreeGrafter"/>
</dbReference>
<dbReference type="AlphaFoldDB" id="A0A1Q6QSV4"/>
<dbReference type="InterPro" id="IPR002481">
    <property type="entry name" value="FUR"/>
</dbReference>
<comment type="similarity">
    <text evidence="1">Belongs to the Fur family.</text>
</comment>
<dbReference type="GO" id="GO:0005829">
    <property type="term" value="C:cytosol"/>
    <property type="evidence" value="ECO:0007669"/>
    <property type="project" value="TreeGrafter"/>
</dbReference>
<reference evidence="8 10" key="1">
    <citation type="journal article" date="2017" name="Front. Microbiol.">
        <title>New Insights into the Diversity of the Genus Faecalibacterium.</title>
        <authorList>
            <person name="Benevides L."/>
            <person name="Burman S."/>
            <person name="Martin R."/>
            <person name="Robert V."/>
            <person name="Thomas M."/>
            <person name="Miquel S."/>
            <person name="Chain F."/>
            <person name="Sokol H."/>
            <person name="Bermudez-Humaran L.G."/>
            <person name="Morrison M."/>
            <person name="Langella P."/>
            <person name="Azevedo V.A."/>
            <person name="Chatel J.M."/>
            <person name="Soares S."/>
        </authorList>
    </citation>
    <scope>NUCLEOTIDE SEQUENCE [LARGE SCALE GENOMIC DNA]</scope>
    <source>
        <strain evidence="8 10">AHMP21</strain>
    </source>
</reference>
<dbReference type="EMBL" id="NOUW01000021">
    <property type="protein sequence ID" value="PDX89353.1"/>
    <property type="molecule type" value="Genomic_DNA"/>
</dbReference>
<evidence type="ECO:0000313" key="10">
    <source>
        <dbReference type="Proteomes" id="UP000220438"/>
    </source>
</evidence>
<evidence type="ECO:0000313" key="8">
    <source>
        <dbReference type="EMBL" id="PDX89353.1"/>
    </source>
</evidence>
<keyword evidence="5" id="KW-0238">DNA-binding</keyword>
<dbReference type="RefSeq" id="WP_005933149.1">
    <property type="nucleotide sequence ID" value="NZ_CABVEU010000002.1"/>
</dbReference>
<dbReference type="GO" id="GO:0000976">
    <property type="term" value="F:transcription cis-regulatory region binding"/>
    <property type="evidence" value="ECO:0007669"/>
    <property type="project" value="TreeGrafter"/>
</dbReference>
<dbReference type="PANTHER" id="PTHR33202">
    <property type="entry name" value="ZINC UPTAKE REGULATION PROTEIN"/>
    <property type="match status" value="1"/>
</dbReference>
<sequence length="158" mass="17917">MAGRGGYNTKTRQLILDYLINNRQHAVSASNILEHLEAEGASPNPTTVYRYLDKLAGEQRIMKYVADKGEKAVFQYVDEGRHCREHLHLKCVQCGRIYHLDCHFMDEVRAHLMAEHGFTLQCEGSVLYGLCRSCAQNSPHPGQTAQKCEHCVDTDKEP</sequence>
<evidence type="ECO:0000313" key="11">
    <source>
        <dbReference type="Proteomes" id="UP000261079"/>
    </source>
</evidence>
<dbReference type="GO" id="GO:0008270">
    <property type="term" value="F:zinc ion binding"/>
    <property type="evidence" value="ECO:0007669"/>
    <property type="project" value="TreeGrafter"/>
</dbReference>
<dbReference type="Gene3D" id="1.10.10.10">
    <property type="entry name" value="Winged helix-like DNA-binding domain superfamily/Winged helix DNA-binding domain"/>
    <property type="match status" value="1"/>
</dbReference>
<dbReference type="InterPro" id="IPR036390">
    <property type="entry name" value="WH_DNA-bd_sf"/>
</dbReference>
<dbReference type="GO" id="GO:0045892">
    <property type="term" value="P:negative regulation of DNA-templated transcription"/>
    <property type="evidence" value="ECO:0007669"/>
    <property type="project" value="TreeGrafter"/>
</dbReference>
<evidence type="ECO:0000256" key="7">
    <source>
        <dbReference type="PIRSR" id="PIRSR602481-1"/>
    </source>
</evidence>
<dbReference type="InterPro" id="IPR036388">
    <property type="entry name" value="WH-like_DNA-bd_sf"/>
</dbReference>
<feature type="binding site" evidence="7">
    <location>
        <position position="131"/>
    </location>
    <ligand>
        <name>Zn(2+)</name>
        <dbReference type="ChEBI" id="CHEBI:29105"/>
    </ligand>
</feature>
<dbReference type="Proteomes" id="UP000220438">
    <property type="component" value="Unassembled WGS sequence"/>
</dbReference>
<name>A0A1Q6QSV4_9FIRM</name>
<reference evidence="9 11" key="2">
    <citation type="submission" date="2018-08" db="EMBL/GenBank/DDBJ databases">
        <title>A genome reference for cultivated species of the human gut microbiota.</title>
        <authorList>
            <person name="Zou Y."/>
            <person name="Xue W."/>
            <person name="Luo G."/>
        </authorList>
    </citation>
    <scope>NUCLEOTIDE SEQUENCE [LARGE SCALE GENOMIC DNA]</scope>
    <source>
        <strain evidence="9 11">AM42-11AC</strain>
    </source>
</reference>
<gene>
    <name evidence="8" type="ORF">CHR61_08265</name>
    <name evidence="9" type="ORF">DW905_01480</name>
</gene>
<dbReference type="Gene3D" id="3.30.1490.190">
    <property type="match status" value="1"/>
</dbReference>
<evidence type="ECO:0000256" key="3">
    <source>
        <dbReference type="ARBA" id="ARBA00022833"/>
    </source>
</evidence>
<accession>A0A1Q6QSV4</accession>
<dbReference type="GO" id="GO:0003700">
    <property type="term" value="F:DNA-binding transcription factor activity"/>
    <property type="evidence" value="ECO:0007669"/>
    <property type="project" value="InterPro"/>
</dbReference>
<feature type="binding site" evidence="7">
    <location>
        <position position="91"/>
    </location>
    <ligand>
        <name>Zn(2+)</name>
        <dbReference type="ChEBI" id="CHEBI:29105"/>
    </ligand>
</feature>
<evidence type="ECO:0000256" key="1">
    <source>
        <dbReference type="ARBA" id="ARBA00007957"/>
    </source>
</evidence>
<protein>
    <submittedName>
        <fullName evidence="8">Fe2+/Zn2+ uptake regulation protein</fullName>
    </submittedName>
    <submittedName>
        <fullName evidence="9">Transcriptional repressor</fullName>
    </submittedName>
</protein>
<comment type="caution">
    <text evidence="9">The sequence shown here is derived from an EMBL/GenBank/DDBJ whole genome shotgun (WGS) entry which is preliminary data.</text>
</comment>
<evidence type="ECO:0000256" key="2">
    <source>
        <dbReference type="ARBA" id="ARBA00022491"/>
    </source>
</evidence>
<dbReference type="PANTHER" id="PTHR33202:SF6">
    <property type="entry name" value="ZINC UPTAKE REGULATION PROTEIN"/>
    <property type="match status" value="1"/>
</dbReference>
<dbReference type="Proteomes" id="UP000261079">
    <property type="component" value="Unassembled WGS sequence"/>
</dbReference>
<dbReference type="EMBL" id="QVEZ01000001">
    <property type="protein sequence ID" value="RGC07269.1"/>
    <property type="molecule type" value="Genomic_DNA"/>
</dbReference>
<feature type="binding site" evidence="7">
    <location>
        <position position="134"/>
    </location>
    <ligand>
        <name>Zn(2+)</name>
        <dbReference type="ChEBI" id="CHEBI:29105"/>
    </ligand>
</feature>
<organism evidence="9 11">
    <name type="scientific">Faecalibacterium prausnitzii</name>
    <dbReference type="NCBI Taxonomy" id="853"/>
    <lineage>
        <taxon>Bacteria</taxon>
        <taxon>Bacillati</taxon>
        <taxon>Bacillota</taxon>
        <taxon>Clostridia</taxon>
        <taxon>Eubacteriales</taxon>
        <taxon>Oscillospiraceae</taxon>
        <taxon>Faecalibacterium</taxon>
    </lineage>
</organism>